<sequence length="309" mass="32377">MRHSLPCALALSTLLLAACSQAPHAVRNQPASGAAAPAASTWLADVRSIANAGENAQRRAAISQRLDTLGIAWRKAPFEINGQRGENLLADLGGPAGAPLLLLGAHSDRVEKGNGATDNASGSATVLALAQRLKQQPLQHHRIAIAFWDLEERGLLGAKAYVADGGTQPALYVNFDVFGWGDTLWMMAPEAGQALAQASQTSAHAAQLGFSSGEHYPPTDHLAFLKAGWPAVSYSLVGGDEIKLILDAYAGKKLAAPPKVMQVIHSERDTVAQIDADAAARGVSAVEQALRRWDAAAPQSAKPVAGSRR</sequence>
<evidence type="ECO:0000259" key="2">
    <source>
        <dbReference type="Pfam" id="PF04389"/>
    </source>
</evidence>
<dbReference type="InterPro" id="IPR045175">
    <property type="entry name" value="M28_fam"/>
</dbReference>
<dbReference type="Gene3D" id="3.40.630.10">
    <property type="entry name" value="Zn peptidases"/>
    <property type="match status" value="1"/>
</dbReference>
<dbReference type="PROSITE" id="PS51257">
    <property type="entry name" value="PROKAR_LIPOPROTEIN"/>
    <property type="match status" value="1"/>
</dbReference>
<protein>
    <submittedName>
        <fullName evidence="3">M28 family metallopeptidase</fullName>
    </submittedName>
</protein>
<feature type="domain" description="Peptidase M28" evidence="2">
    <location>
        <begin position="87"/>
        <end position="281"/>
    </location>
</feature>
<dbReference type="PANTHER" id="PTHR12147">
    <property type="entry name" value="METALLOPEPTIDASE M28 FAMILY MEMBER"/>
    <property type="match status" value="1"/>
</dbReference>
<keyword evidence="4" id="KW-1185">Reference proteome</keyword>
<evidence type="ECO:0000313" key="4">
    <source>
        <dbReference type="Proteomes" id="UP001595740"/>
    </source>
</evidence>
<evidence type="ECO:0000313" key="3">
    <source>
        <dbReference type="EMBL" id="MFC3551823.1"/>
    </source>
</evidence>
<dbReference type="Pfam" id="PF04389">
    <property type="entry name" value="Peptidase_M28"/>
    <property type="match status" value="1"/>
</dbReference>
<feature type="chain" id="PRO_5046044998" evidence="1">
    <location>
        <begin position="26"/>
        <end position="309"/>
    </location>
</feature>
<organism evidence="3 4">
    <name type="scientific">Lysobacter cavernae</name>
    <dbReference type="NCBI Taxonomy" id="1685901"/>
    <lineage>
        <taxon>Bacteria</taxon>
        <taxon>Pseudomonadati</taxon>
        <taxon>Pseudomonadota</taxon>
        <taxon>Gammaproteobacteria</taxon>
        <taxon>Lysobacterales</taxon>
        <taxon>Lysobacteraceae</taxon>
        <taxon>Lysobacter</taxon>
    </lineage>
</organism>
<gene>
    <name evidence="3" type="ORF">ACFOLC_12495</name>
</gene>
<keyword evidence="1" id="KW-0732">Signal</keyword>
<comment type="caution">
    <text evidence="3">The sequence shown here is derived from an EMBL/GenBank/DDBJ whole genome shotgun (WGS) entry which is preliminary data.</text>
</comment>
<name>A0ABV7RRP5_9GAMM</name>
<dbReference type="EMBL" id="JBHRXK010000005">
    <property type="protein sequence ID" value="MFC3551823.1"/>
    <property type="molecule type" value="Genomic_DNA"/>
</dbReference>
<feature type="signal peptide" evidence="1">
    <location>
        <begin position="1"/>
        <end position="25"/>
    </location>
</feature>
<dbReference type="RefSeq" id="WP_386759583.1">
    <property type="nucleotide sequence ID" value="NZ_JBHRXK010000005.1"/>
</dbReference>
<dbReference type="InterPro" id="IPR007484">
    <property type="entry name" value="Peptidase_M28"/>
</dbReference>
<proteinExistence type="predicted"/>
<reference evidence="4" key="1">
    <citation type="journal article" date="2019" name="Int. J. Syst. Evol. Microbiol.">
        <title>The Global Catalogue of Microorganisms (GCM) 10K type strain sequencing project: providing services to taxonomists for standard genome sequencing and annotation.</title>
        <authorList>
            <consortium name="The Broad Institute Genomics Platform"/>
            <consortium name="The Broad Institute Genome Sequencing Center for Infectious Disease"/>
            <person name="Wu L."/>
            <person name="Ma J."/>
        </authorList>
    </citation>
    <scope>NUCLEOTIDE SEQUENCE [LARGE SCALE GENOMIC DNA]</scope>
    <source>
        <strain evidence="4">KCTC 42875</strain>
    </source>
</reference>
<accession>A0ABV7RRP5</accession>
<dbReference type="PANTHER" id="PTHR12147:SF26">
    <property type="entry name" value="PEPTIDASE M28 DOMAIN-CONTAINING PROTEIN"/>
    <property type="match status" value="1"/>
</dbReference>
<dbReference type="Proteomes" id="UP001595740">
    <property type="component" value="Unassembled WGS sequence"/>
</dbReference>
<evidence type="ECO:0000256" key="1">
    <source>
        <dbReference type="SAM" id="SignalP"/>
    </source>
</evidence>
<dbReference type="SUPFAM" id="SSF53187">
    <property type="entry name" value="Zn-dependent exopeptidases"/>
    <property type="match status" value="1"/>
</dbReference>